<dbReference type="InterPro" id="IPR050738">
    <property type="entry name" value="Sulfatase"/>
</dbReference>
<name>D6ZDW8_SEGRD</name>
<dbReference type="eggNOG" id="COG3119">
    <property type="taxonomic scope" value="Bacteria"/>
</dbReference>
<dbReference type="InterPro" id="IPR017850">
    <property type="entry name" value="Alkaline_phosphatase_core_sf"/>
</dbReference>
<evidence type="ECO:0000256" key="1">
    <source>
        <dbReference type="ARBA" id="ARBA00008779"/>
    </source>
</evidence>
<dbReference type="InterPro" id="IPR000917">
    <property type="entry name" value="Sulfatase_N"/>
</dbReference>
<dbReference type="EMBL" id="CP001958">
    <property type="protein sequence ID" value="ADG99375.1"/>
    <property type="molecule type" value="Genomic_DNA"/>
</dbReference>
<keyword evidence="5" id="KW-1185">Reference proteome</keyword>
<dbReference type="Pfam" id="PF00884">
    <property type="entry name" value="Sulfatase"/>
    <property type="match status" value="1"/>
</dbReference>
<dbReference type="HOGENOM" id="CLU_436055_0_0_11"/>
<dbReference type="PANTHER" id="PTHR42693">
    <property type="entry name" value="ARYLSULFATASE FAMILY MEMBER"/>
    <property type="match status" value="1"/>
</dbReference>
<dbReference type="SUPFAM" id="SSF53649">
    <property type="entry name" value="Alkaline phosphatase-like"/>
    <property type="match status" value="1"/>
</dbReference>
<proteinExistence type="inferred from homology"/>
<dbReference type="KEGG" id="srt:Srot_2946"/>
<comment type="similarity">
    <text evidence="1">Belongs to the sulfatase family.</text>
</comment>
<protein>
    <submittedName>
        <fullName evidence="4">Sulfatase</fullName>
    </submittedName>
</protein>
<gene>
    <name evidence="4" type="ordered locus">Srot_2946</name>
</gene>
<evidence type="ECO:0000313" key="5">
    <source>
        <dbReference type="Proteomes" id="UP000002247"/>
    </source>
</evidence>
<evidence type="ECO:0000313" key="4">
    <source>
        <dbReference type="EMBL" id="ADG99375.1"/>
    </source>
</evidence>
<dbReference type="Gene3D" id="3.40.720.10">
    <property type="entry name" value="Alkaline Phosphatase, subunit A"/>
    <property type="match status" value="1"/>
</dbReference>
<dbReference type="Proteomes" id="UP000002247">
    <property type="component" value="Chromosome"/>
</dbReference>
<dbReference type="STRING" id="640132.Srot_2946"/>
<feature type="domain" description="Sulfatase N-terminal" evidence="3">
    <location>
        <begin position="17"/>
        <end position="350"/>
    </location>
</feature>
<reference evidence="4 5" key="1">
    <citation type="journal article" date="2010" name="Stand. Genomic Sci.">
        <title>Complete genome sequence of Segniliparus rotundus type strain (CDC 1076).</title>
        <authorList>
            <person name="Sikorski J."/>
            <person name="Lapidus A."/>
            <person name="Copeland A."/>
            <person name="Misra M."/>
            <person name="Glavina Del Rio T."/>
            <person name="Nolan M."/>
            <person name="Lucas S."/>
            <person name="Chen F."/>
            <person name="Tice H."/>
            <person name="Cheng J.F."/>
            <person name="Jando M."/>
            <person name="Schneider S."/>
            <person name="Bruce D."/>
            <person name="Goodwin L."/>
            <person name="Pitluck S."/>
            <person name="Liolios K."/>
            <person name="Mikhailova N."/>
            <person name="Pati A."/>
            <person name="Ivanova N."/>
            <person name="Mavromatis K."/>
            <person name="Chen A."/>
            <person name="Palaniappan K."/>
            <person name="Chertkov O."/>
            <person name="Land M."/>
            <person name="Hauser L."/>
            <person name="Chang Y.J."/>
            <person name="Jeffries C.D."/>
            <person name="Brettin T."/>
            <person name="Detter J.C."/>
            <person name="Han C."/>
            <person name="Rohde M."/>
            <person name="Goker M."/>
            <person name="Bristow J."/>
            <person name="Eisen J.A."/>
            <person name="Markowitz V."/>
            <person name="Hugenholtz P."/>
            <person name="Kyrpides N.C."/>
            <person name="Klenk H.P."/>
        </authorList>
    </citation>
    <scope>NUCLEOTIDE SEQUENCE [LARGE SCALE GENOMIC DNA]</scope>
    <source>
        <strain evidence="5">ATCC BAA-972 / CDC 1076 / CIP 108378 / DSM 44985 / JCM 13578</strain>
    </source>
</reference>
<sequence length="505" mass="55453">MAACAPSPRPTSVAARPNILVVLVDEMRFPMWFPTQDQLDTLLPSLTRIRKSAVAFERHYTAANVCTAARGALVTGLYSHQTGCQLVGMSTLSPKFPTWGSMLREHGYESWWYGKWHLGHAPDTDPAALAAYGFAGGTFPSPDGAPGDGLAHDGAIADQFAVWFHDNAGKGPWCTTVSLVNPHDIMFWPKWQPPAQAPRRFSGLPGNFETPEQLRARNKPRAQLNQIEAMQRHSGELPYSGDDVAARWAQYRDLYLWLQQQVDAQIGKILDTLASRPDVDANTVVLFTADHGEYAGSHGMRAKGSGLYEENIRIPLYVRDPRKALTPDPGGTRGQLTSSVDVAAFLLTVATGGDEWRSEPRYQHLARRADLAGICRDRRGPGREWIAHTTDEIGGNHSGDAPGHIVGVRTPDAKAGLYSSWKDGAAQIDPNGPQDREFYDYTTEDGRLELTAQTGQGPKEQQHHDLLQKVLAEEISQPLPAFLKAAQEEGMADLMAQTAKGSRLY</sequence>
<dbReference type="PANTHER" id="PTHR42693:SF53">
    <property type="entry name" value="ENDO-4-O-SULFATASE"/>
    <property type="match status" value="1"/>
</dbReference>
<dbReference type="AlphaFoldDB" id="D6ZDW8"/>
<evidence type="ECO:0000259" key="3">
    <source>
        <dbReference type="Pfam" id="PF00884"/>
    </source>
</evidence>
<keyword evidence="2" id="KW-0378">Hydrolase</keyword>
<accession>D6ZDW8</accession>
<organism evidence="4 5">
    <name type="scientific">Segniliparus rotundus (strain ATCC BAA-972 / CDC 1076 / CIP 108378 / DSM 44985 / JCM 13578)</name>
    <dbReference type="NCBI Taxonomy" id="640132"/>
    <lineage>
        <taxon>Bacteria</taxon>
        <taxon>Bacillati</taxon>
        <taxon>Actinomycetota</taxon>
        <taxon>Actinomycetes</taxon>
        <taxon>Mycobacteriales</taxon>
        <taxon>Segniliparaceae</taxon>
        <taxon>Segniliparus</taxon>
    </lineage>
</organism>
<evidence type="ECO:0000256" key="2">
    <source>
        <dbReference type="ARBA" id="ARBA00022801"/>
    </source>
</evidence>
<dbReference type="GO" id="GO:0004065">
    <property type="term" value="F:arylsulfatase activity"/>
    <property type="evidence" value="ECO:0007669"/>
    <property type="project" value="TreeGrafter"/>
</dbReference>